<dbReference type="SUPFAM" id="SSF89796">
    <property type="entry name" value="CoA-transferase family III (CaiB/BaiF)"/>
    <property type="match status" value="1"/>
</dbReference>
<dbReference type="PANTHER" id="PTHR48207:SF4">
    <property type="entry name" value="BLL6097 PROTEIN"/>
    <property type="match status" value="1"/>
</dbReference>
<dbReference type="InterPro" id="IPR044855">
    <property type="entry name" value="CoA-Trfase_III_dom3_sf"/>
</dbReference>
<dbReference type="InterPro" id="IPR050483">
    <property type="entry name" value="CoA-transferase_III_domain"/>
</dbReference>
<proteinExistence type="predicted"/>
<dbReference type="InterPro" id="IPR003673">
    <property type="entry name" value="CoA-Trfase_fam_III"/>
</dbReference>
<evidence type="ECO:0000313" key="3">
    <source>
        <dbReference type="Proteomes" id="UP001500325"/>
    </source>
</evidence>
<dbReference type="Proteomes" id="UP001500325">
    <property type="component" value="Unassembled WGS sequence"/>
</dbReference>
<organism evidence="2 3">
    <name type="scientific">Pseudonocardia yuanmonensis</name>
    <dbReference type="NCBI Taxonomy" id="1095914"/>
    <lineage>
        <taxon>Bacteria</taxon>
        <taxon>Bacillati</taxon>
        <taxon>Actinomycetota</taxon>
        <taxon>Actinomycetes</taxon>
        <taxon>Pseudonocardiales</taxon>
        <taxon>Pseudonocardiaceae</taxon>
        <taxon>Pseudonocardia</taxon>
    </lineage>
</organism>
<comment type="caution">
    <text evidence="2">The sequence shown here is derived from an EMBL/GenBank/DDBJ whole genome shotgun (WGS) entry which is preliminary data.</text>
</comment>
<keyword evidence="1 2" id="KW-0808">Transferase</keyword>
<evidence type="ECO:0000313" key="2">
    <source>
        <dbReference type="EMBL" id="GAA4697471.1"/>
    </source>
</evidence>
<evidence type="ECO:0000256" key="1">
    <source>
        <dbReference type="ARBA" id="ARBA00022679"/>
    </source>
</evidence>
<reference evidence="3" key="1">
    <citation type="journal article" date="2019" name="Int. J. Syst. Evol. Microbiol.">
        <title>The Global Catalogue of Microorganisms (GCM) 10K type strain sequencing project: providing services to taxonomists for standard genome sequencing and annotation.</title>
        <authorList>
            <consortium name="The Broad Institute Genomics Platform"/>
            <consortium name="The Broad Institute Genome Sequencing Center for Infectious Disease"/>
            <person name="Wu L."/>
            <person name="Ma J."/>
        </authorList>
    </citation>
    <scope>NUCLEOTIDE SEQUENCE [LARGE SCALE GENOMIC DNA]</scope>
    <source>
        <strain evidence="3">JCM 18055</strain>
    </source>
</reference>
<sequence length="390" mass="42815">MGPYATAVLGDLGADVVKVEPLDGDMTRGIGARRHAGMTAMTLNLQRNKRSIALNLREPDGLAALRRLVEDADVIVTNLRPRSRERLGITYEALSECNPRLVMCTAQAYSSRTELADSPAYDDIVQAASGAALLTDRVYGQPSYAPYVIADKVVALHIAVAALAAVLRARTTGRGQSVDVPMVDAMIAFNLVEHLGGHTFDPPEGDFGWSRILVAERRPHRTADGWICIMPYSDQNWRDFFALAGQPELADDPRFREVNVRHRNMNELLATVGQMARHRTTDEWLELCAKHEIPASELLDLAAVGEDDYVRERNLLRSVEHPSEGRYFVTPTPMDFSETPVGLTRHAPRLGENSAEILAQAGYSPGEVADLFARNVVAGDHPAPVNEECA</sequence>
<gene>
    <name evidence="2" type="ORF">GCM10023215_39640</name>
</gene>
<dbReference type="Gene3D" id="3.30.1540.10">
    <property type="entry name" value="formyl-coa transferase, domain 3"/>
    <property type="match status" value="1"/>
</dbReference>
<dbReference type="Gene3D" id="3.40.50.10540">
    <property type="entry name" value="Crotonobetainyl-coa:carnitine coa-transferase, domain 1"/>
    <property type="match status" value="1"/>
</dbReference>
<dbReference type="Pfam" id="PF02515">
    <property type="entry name" value="CoA_transf_3"/>
    <property type="match status" value="1"/>
</dbReference>
<keyword evidence="3" id="KW-1185">Reference proteome</keyword>
<dbReference type="EMBL" id="BAABIC010000013">
    <property type="protein sequence ID" value="GAA4697471.1"/>
    <property type="molecule type" value="Genomic_DNA"/>
</dbReference>
<accession>A0ABP8X029</accession>
<dbReference type="InterPro" id="IPR023606">
    <property type="entry name" value="CoA-Trfase_III_dom_1_sf"/>
</dbReference>
<name>A0ABP8X029_9PSEU</name>
<dbReference type="GO" id="GO:0016740">
    <property type="term" value="F:transferase activity"/>
    <property type="evidence" value="ECO:0007669"/>
    <property type="project" value="UniProtKB-KW"/>
</dbReference>
<protein>
    <submittedName>
        <fullName evidence="2">CoA transferase</fullName>
    </submittedName>
</protein>
<dbReference type="PANTHER" id="PTHR48207">
    <property type="entry name" value="SUCCINATE--HYDROXYMETHYLGLUTARATE COA-TRANSFERASE"/>
    <property type="match status" value="1"/>
</dbReference>